<dbReference type="Proteomes" id="UP000193719">
    <property type="component" value="Unassembled WGS sequence"/>
</dbReference>
<feature type="signal peptide" evidence="1">
    <location>
        <begin position="1"/>
        <end position="18"/>
    </location>
</feature>
<evidence type="ECO:0000313" key="2">
    <source>
        <dbReference type="EMBL" id="ORX50661.1"/>
    </source>
</evidence>
<accession>A0A1Y1V9M8</accession>
<sequence length="510" mass="55523">MKVFSKILTLLSATTVYSYSLQGKVKREIEDQCTIGITQFDDCFVSQSVDQLCSNYNSERCQNFVFNPVASVPACQSLSEEQQQAITSDVFNKVIFPATVASIQCQKDESGNYCSQATEGDVATKLTNVINDAAKSKQCTDNAIWALNYVVSDNANVTPSNEAIAAAAKQGLETLNATQKCLAEVAEMDDCYQGENIDQVCSSYFSDKCQNAIINPDSVAPSCKSLPQELQQSIKSKHFNKVIFPATVASIQCQKDESGNYCSQATEGDVATKLTNVINDAAKSKQCTDNAIWALNYVVSDNANNTPFNEAIAAAAKQGLETLNATQKCLAEVAEIDNCFQGENIDQLCGNYISDKCQAAIINPISAAPSCQFLPQEQQDAIKSDLFNRVIFQAGVASIQCQKDENGAYCSQANDLFTVVTDSCKSKQCADNATYILNYMLSDNGNVQQSNNDMATVAKQGLEYLQSESCNAYTVKNFQNDEIESEDEQYASVDAEIVEDEDSVSDNDEN</sequence>
<reference evidence="2 3" key="2">
    <citation type="submission" date="2016-08" db="EMBL/GenBank/DDBJ databases">
        <title>Pervasive Adenine N6-methylation of Active Genes in Fungi.</title>
        <authorList>
            <consortium name="DOE Joint Genome Institute"/>
            <person name="Mondo S.J."/>
            <person name="Dannebaum R.O."/>
            <person name="Kuo R.C."/>
            <person name="Labutti K."/>
            <person name="Haridas S."/>
            <person name="Kuo A."/>
            <person name="Salamov A."/>
            <person name="Ahrendt S.R."/>
            <person name="Lipzen A."/>
            <person name="Sullivan W."/>
            <person name="Andreopoulos W.B."/>
            <person name="Clum A."/>
            <person name="Lindquist E."/>
            <person name="Daum C."/>
            <person name="Ramamoorthy G.K."/>
            <person name="Gryganskyi A."/>
            <person name="Culley D."/>
            <person name="Magnuson J.K."/>
            <person name="James T.Y."/>
            <person name="O'Malley M.A."/>
            <person name="Stajich J.E."/>
            <person name="Spatafora J.W."/>
            <person name="Visel A."/>
            <person name="Grigoriev I.V."/>
        </authorList>
    </citation>
    <scope>NUCLEOTIDE SEQUENCE [LARGE SCALE GENOMIC DNA]</scope>
    <source>
        <strain evidence="3">finn</strain>
    </source>
</reference>
<feature type="chain" id="PRO_5013163854" description="Extracellular membrane protein CFEM domain-containing protein" evidence="1">
    <location>
        <begin position="19"/>
        <end position="510"/>
    </location>
</feature>
<evidence type="ECO:0000313" key="3">
    <source>
        <dbReference type="Proteomes" id="UP000193719"/>
    </source>
</evidence>
<keyword evidence="3" id="KW-1185">Reference proteome</keyword>
<comment type="caution">
    <text evidence="2">The sequence shown here is derived from an EMBL/GenBank/DDBJ whole genome shotgun (WGS) entry which is preliminary data.</text>
</comment>
<dbReference type="OrthoDB" id="10416935at2759"/>
<protein>
    <recommendedName>
        <fullName evidence="4">Extracellular membrane protein CFEM domain-containing protein</fullName>
    </recommendedName>
</protein>
<gene>
    <name evidence="2" type="ORF">BCR36DRAFT_583240</name>
</gene>
<evidence type="ECO:0008006" key="4">
    <source>
        <dbReference type="Google" id="ProtNLM"/>
    </source>
</evidence>
<dbReference type="AlphaFoldDB" id="A0A1Y1V9M8"/>
<name>A0A1Y1V9M8_9FUNG</name>
<reference evidence="2 3" key="1">
    <citation type="submission" date="2016-08" db="EMBL/GenBank/DDBJ databases">
        <title>Genomes of anaerobic fungi encode conserved fungal cellulosomes for biomass hydrolysis.</title>
        <authorList>
            <consortium name="DOE Joint Genome Institute"/>
            <person name="Haitjema C.H."/>
            <person name="Gilmore S.P."/>
            <person name="Henske J.K."/>
            <person name="Solomon K.V."/>
            <person name="De Groot R."/>
            <person name="Kuo A."/>
            <person name="Mondo S.J."/>
            <person name="Salamov A.A."/>
            <person name="Labutti K."/>
            <person name="Zhao Z."/>
            <person name="Chiniquy J."/>
            <person name="Barry K."/>
            <person name="Brewer H.M."/>
            <person name="Purvine S.O."/>
            <person name="Wright A.T."/>
            <person name="Boxma B."/>
            <person name="Van Alen T."/>
            <person name="Hackstein J.H."/>
            <person name="Baker S.E."/>
            <person name="Grigoriev I.V."/>
            <person name="O'Malley M.A."/>
        </authorList>
    </citation>
    <scope>NUCLEOTIDE SEQUENCE [LARGE SCALE GENOMIC DNA]</scope>
    <source>
        <strain evidence="3">finn</strain>
    </source>
</reference>
<keyword evidence="1" id="KW-0732">Signal</keyword>
<organism evidence="2 3">
    <name type="scientific">Piromyces finnis</name>
    <dbReference type="NCBI Taxonomy" id="1754191"/>
    <lineage>
        <taxon>Eukaryota</taxon>
        <taxon>Fungi</taxon>
        <taxon>Fungi incertae sedis</taxon>
        <taxon>Chytridiomycota</taxon>
        <taxon>Chytridiomycota incertae sedis</taxon>
        <taxon>Neocallimastigomycetes</taxon>
        <taxon>Neocallimastigales</taxon>
        <taxon>Neocallimastigaceae</taxon>
        <taxon>Piromyces</taxon>
    </lineage>
</organism>
<proteinExistence type="predicted"/>
<dbReference type="EMBL" id="MCFH01000020">
    <property type="protein sequence ID" value="ORX50661.1"/>
    <property type="molecule type" value="Genomic_DNA"/>
</dbReference>
<evidence type="ECO:0000256" key="1">
    <source>
        <dbReference type="SAM" id="SignalP"/>
    </source>
</evidence>